<evidence type="ECO:0000256" key="7">
    <source>
        <dbReference type="ARBA" id="ARBA00022801"/>
    </source>
</evidence>
<dbReference type="InterPro" id="IPR003308">
    <property type="entry name" value="Integrase_Zn-bd_dom_N"/>
</dbReference>
<dbReference type="PANTHER" id="PTHR41694">
    <property type="entry name" value="ENDOGENOUS RETROVIRUS GROUP K MEMBER POL PROTEIN"/>
    <property type="match status" value="1"/>
</dbReference>
<dbReference type="Gene3D" id="3.30.420.10">
    <property type="entry name" value="Ribonuclease H-like superfamily/Ribonuclease H"/>
    <property type="match status" value="2"/>
</dbReference>
<protein>
    <recommendedName>
        <fullName evidence="1">RNA-directed DNA polymerase</fullName>
        <ecNumber evidence="1">2.7.7.49</ecNumber>
    </recommendedName>
</protein>
<evidence type="ECO:0000256" key="1">
    <source>
        <dbReference type="ARBA" id="ARBA00012493"/>
    </source>
</evidence>
<dbReference type="AlphaFoldDB" id="A0A093PMH7"/>
<sequence>QGSPQIVELSAVVRAFEIFKDEAINIISDSAYVVGIVKRIENSYLKEVSNEKLFGLLKNLLFLIHDRNFEYYIVHTRSHTTLPGPVEEGNQTADHLAGMVVTPNLYQWAKISHEFFHQNAWSLQNQFVLKLAQAKEILKACPDCQMVAPLVPEGTNPRGLTLLEIWQSDVTHIPEFGKLKYVHVSIDTFSKMIVATAHSGEKSRDVKRHFLSAFARMGVPKQIKMDNGPSYVSADTKKFFEEWGVHHTTGVPHNPTGQGIVERAHQNIKNLLKKQ</sequence>
<dbReference type="InterPro" id="IPR002156">
    <property type="entry name" value="RNaseH_domain"/>
</dbReference>
<keyword evidence="7" id="KW-0378">Hydrolase</keyword>
<keyword evidence="8" id="KW-0695">RNA-directed DNA polymerase</keyword>
<dbReference type="InterPro" id="IPR017856">
    <property type="entry name" value="Integrase-like_N"/>
</dbReference>
<dbReference type="SUPFAM" id="SSF46919">
    <property type="entry name" value="N-terminal Zn binding domain of HIV integrase"/>
    <property type="match status" value="1"/>
</dbReference>
<feature type="domain" description="Integrase catalytic" evidence="12">
    <location>
        <begin position="153"/>
        <end position="275"/>
    </location>
</feature>
<dbReference type="PROSITE" id="PS50879">
    <property type="entry name" value="RNASE_H_1"/>
    <property type="match status" value="1"/>
</dbReference>
<dbReference type="PROSITE" id="PS50994">
    <property type="entry name" value="INTEGRASE"/>
    <property type="match status" value="1"/>
</dbReference>
<dbReference type="Proteomes" id="UP000053258">
    <property type="component" value="Unassembled WGS sequence"/>
</dbReference>
<evidence type="ECO:0000256" key="5">
    <source>
        <dbReference type="ARBA" id="ARBA00022723"/>
    </source>
</evidence>
<keyword evidence="6" id="KW-0255">Endonuclease</keyword>
<keyword evidence="2" id="KW-0808">Transferase</keyword>
<name>A0A093PMH7_9PASS</name>
<proteinExistence type="predicted"/>
<dbReference type="InterPro" id="IPR001584">
    <property type="entry name" value="Integrase_cat-core"/>
</dbReference>
<accession>A0A093PMH7</accession>
<dbReference type="GO" id="GO:0015074">
    <property type="term" value="P:DNA integration"/>
    <property type="evidence" value="ECO:0007669"/>
    <property type="project" value="InterPro"/>
</dbReference>
<dbReference type="GO" id="GO:0008270">
    <property type="term" value="F:zinc ion binding"/>
    <property type="evidence" value="ECO:0007669"/>
    <property type="project" value="UniProtKB-KW"/>
</dbReference>
<keyword evidence="14" id="KW-1185">Reference proteome</keyword>
<keyword evidence="5" id="KW-0479">Metal-binding</keyword>
<dbReference type="GO" id="GO:0035613">
    <property type="term" value="F:RNA stem-loop binding"/>
    <property type="evidence" value="ECO:0007669"/>
    <property type="project" value="TreeGrafter"/>
</dbReference>
<dbReference type="Pfam" id="PF02022">
    <property type="entry name" value="Integrase_Zn"/>
    <property type="match status" value="1"/>
</dbReference>
<evidence type="ECO:0000259" key="11">
    <source>
        <dbReference type="PROSITE" id="PS50879"/>
    </source>
</evidence>
<feature type="non-terminal residue" evidence="13">
    <location>
        <position position="1"/>
    </location>
</feature>
<evidence type="ECO:0000256" key="2">
    <source>
        <dbReference type="ARBA" id="ARBA00022679"/>
    </source>
</evidence>
<dbReference type="EMBL" id="KL669138">
    <property type="protein sequence ID" value="KFW75465.1"/>
    <property type="molecule type" value="Genomic_DNA"/>
</dbReference>
<evidence type="ECO:0000259" key="12">
    <source>
        <dbReference type="PROSITE" id="PS50994"/>
    </source>
</evidence>
<dbReference type="OrthoDB" id="9386368at2759"/>
<keyword evidence="9" id="KW-0863">Zinc-finger</keyword>
<reference evidence="13 14" key="1">
    <citation type="submission" date="2014-06" db="EMBL/GenBank/DDBJ databases">
        <title>Genome evolution of avian class.</title>
        <authorList>
            <person name="Zhang G."/>
            <person name="Li C."/>
        </authorList>
    </citation>
    <scope>NUCLEOTIDE SEQUENCE [LARGE SCALE GENOMIC DNA]</scope>
    <source>
        <strain evidence="13">BGI_N305</strain>
    </source>
</reference>
<dbReference type="PROSITE" id="PS50876">
    <property type="entry name" value="ZF_INTEGRASE"/>
    <property type="match status" value="1"/>
</dbReference>
<dbReference type="InterPro" id="IPR012337">
    <property type="entry name" value="RNaseH-like_sf"/>
</dbReference>
<dbReference type="GO" id="GO:0004523">
    <property type="term" value="F:RNA-DNA hybrid ribonuclease activity"/>
    <property type="evidence" value="ECO:0007669"/>
    <property type="project" value="InterPro"/>
</dbReference>
<dbReference type="Gene3D" id="1.10.10.200">
    <property type="match status" value="1"/>
</dbReference>
<evidence type="ECO:0000313" key="14">
    <source>
        <dbReference type="Proteomes" id="UP000053258"/>
    </source>
</evidence>
<evidence type="ECO:0000256" key="9">
    <source>
        <dbReference type="PROSITE-ProRule" id="PRU00450"/>
    </source>
</evidence>
<evidence type="ECO:0000259" key="10">
    <source>
        <dbReference type="PROSITE" id="PS50876"/>
    </source>
</evidence>
<evidence type="ECO:0000256" key="3">
    <source>
        <dbReference type="ARBA" id="ARBA00022695"/>
    </source>
</evidence>
<organism evidence="13 14">
    <name type="scientific">Manacus vitellinus</name>
    <name type="common">golden-collared manakin</name>
    <dbReference type="NCBI Taxonomy" id="328815"/>
    <lineage>
        <taxon>Eukaryota</taxon>
        <taxon>Metazoa</taxon>
        <taxon>Chordata</taxon>
        <taxon>Craniata</taxon>
        <taxon>Vertebrata</taxon>
        <taxon>Euteleostomi</taxon>
        <taxon>Archelosauria</taxon>
        <taxon>Archosauria</taxon>
        <taxon>Dinosauria</taxon>
        <taxon>Saurischia</taxon>
        <taxon>Theropoda</taxon>
        <taxon>Coelurosauria</taxon>
        <taxon>Aves</taxon>
        <taxon>Neognathae</taxon>
        <taxon>Neoaves</taxon>
        <taxon>Telluraves</taxon>
        <taxon>Australaves</taxon>
        <taxon>Passeriformes</taxon>
        <taxon>Pipridae</taxon>
        <taxon>Manacus</taxon>
    </lineage>
</organism>
<evidence type="ECO:0000256" key="6">
    <source>
        <dbReference type="ARBA" id="ARBA00022759"/>
    </source>
</evidence>
<keyword evidence="9" id="KW-0862">Zinc</keyword>
<evidence type="ECO:0000256" key="4">
    <source>
        <dbReference type="ARBA" id="ARBA00022722"/>
    </source>
</evidence>
<dbReference type="EC" id="2.7.7.49" evidence="1"/>
<dbReference type="Pfam" id="PF00075">
    <property type="entry name" value="RNase_H"/>
    <property type="match status" value="1"/>
</dbReference>
<keyword evidence="3" id="KW-0548">Nucleotidyltransferase</keyword>
<dbReference type="PANTHER" id="PTHR41694:SF3">
    <property type="entry name" value="RNA-DIRECTED DNA POLYMERASE-RELATED"/>
    <property type="match status" value="1"/>
</dbReference>
<feature type="domain" description="RNase H type-1" evidence="11">
    <location>
        <begin position="1"/>
        <end position="102"/>
    </location>
</feature>
<dbReference type="GO" id="GO:0003964">
    <property type="term" value="F:RNA-directed DNA polymerase activity"/>
    <property type="evidence" value="ECO:0007669"/>
    <property type="project" value="UniProtKB-KW"/>
</dbReference>
<dbReference type="Pfam" id="PF00665">
    <property type="entry name" value="rve"/>
    <property type="match status" value="1"/>
</dbReference>
<dbReference type="InterPro" id="IPR036397">
    <property type="entry name" value="RNaseH_sf"/>
</dbReference>
<evidence type="ECO:0000313" key="13">
    <source>
        <dbReference type="EMBL" id="KFW75465.1"/>
    </source>
</evidence>
<keyword evidence="4" id="KW-0540">Nuclease</keyword>
<feature type="non-terminal residue" evidence="13">
    <location>
        <position position="275"/>
    </location>
</feature>
<feature type="domain" description="Integrase-type" evidence="10">
    <location>
        <begin position="104"/>
        <end position="145"/>
    </location>
</feature>
<gene>
    <name evidence="13" type="ORF">N305_08737</name>
</gene>
<dbReference type="SUPFAM" id="SSF53098">
    <property type="entry name" value="Ribonuclease H-like"/>
    <property type="match status" value="2"/>
</dbReference>
<evidence type="ECO:0000256" key="8">
    <source>
        <dbReference type="ARBA" id="ARBA00022918"/>
    </source>
</evidence>